<organism evidence="2 3">
    <name type="scientific">Knufia fluminis</name>
    <dbReference type="NCBI Taxonomy" id="191047"/>
    <lineage>
        <taxon>Eukaryota</taxon>
        <taxon>Fungi</taxon>
        <taxon>Dikarya</taxon>
        <taxon>Ascomycota</taxon>
        <taxon>Pezizomycotina</taxon>
        <taxon>Eurotiomycetes</taxon>
        <taxon>Chaetothyriomycetidae</taxon>
        <taxon>Chaetothyriales</taxon>
        <taxon>Trichomeriaceae</taxon>
        <taxon>Knufia</taxon>
    </lineage>
</organism>
<dbReference type="AlphaFoldDB" id="A0AAN8ECX6"/>
<feature type="region of interest" description="Disordered" evidence="1">
    <location>
        <begin position="121"/>
        <end position="153"/>
    </location>
</feature>
<comment type="caution">
    <text evidence="2">The sequence shown here is derived from an EMBL/GenBank/DDBJ whole genome shotgun (WGS) entry which is preliminary data.</text>
</comment>
<dbReference type="Proteomes" id="UP001316803">
    <property type="component" value="Unassembled WGS sequence"/>
</dbReference>
<dbReference type="EMBL" id="JAKLMC020000015">
    <property type="protein sequence ID" value="KAK5952398.1"/>
    <property type="molecule type" value="Genomic_DNA"/>
</dbReference>
<evidence type="ECO:0008006" key="4">
    <source>
        <dbReference type="Google" id="ProtNLM"/>
    </source>
</evidence>
<dbReference type="PANTHER" id="PTHR48419">
    <property type="entry name" value="SULFOTRANSFERASE DOMAIN-CONTAINING PROTEIN"/>
    <property type="match status" value="1"/>
</dbReference>
<dbReference type="InterPro" id="IPR053226">
    <property type="entry name" value="Pyrrolopyrazine_biosynth_F"/>
</dbReference>
<evidence type="ECO:0000313" key="2">
    <source>
        <dbReference type="EMBL" id="KAK5952398.1"/>
    </source>
</evidence>
<protein>
    <recommendedName>
        <fullName evidence="4">P-loop containing nucleoside triphosphate hydrolase protein</fullName>
    </recommendedName>
</protein>
<name>A0AAN8ECX6_9EURO</name>
<keyword evidence="3" id="KW-1185">Reference proteome</keyword>
<dbReference type="InterPro" id="IPR027417">
    <property type="entry name" value="P-loop_NTPase"/>
</dbReference>
<sequence>MAQKQKPIFCVTHPRACSTAFERVFMTRKDLACVHEPFGDAFYYGPERMSVRYEDDEETRRASGFGDSTYATIFDRIEREGSEGKRVFIKDIIHYLLPPDAKPPQIAPSLMLKRRGIGTKTNGIVNGNGHSRENSTNSLKEPRPFPYGTRSEPGNPTVIPGEMLKQFHFTFLIRDPHYSIPSYYRCTIPPLDEVTGFFRFYPSEAGYDEVRRVFDYLVTTGTVGPYFAGLSQNGAVKAVNSMNGATDGPSAIPDICVIDADDLLDNPKEMIEAYCQAVGMDYNPDMLHWEDDDNQRRAKEAFEKWRGFHEDAIDSTELRARTHKKAKKTEDEFDREWTQKYGLKGANIIRQSVDENMDTYRYLKQFALQVTPKHHGYDPHDD</sequence>
<dbReference type="SUPFAM" id="SSF52540">
    <property type="entry name" value="P-loop containing nucleoside triphosphate hydrolases"/>
    <property type="match status" value="1"/>
</dbReference>
<gene>
    <name evidence="2" type="ORF">OHC33_006441</name>
</gene>
<reference evidence="2 3" key="1">
    <citation type="submission" date="2022-12" db="EMBL/GenBank/DDBJ databases">
        <title>Genomic features and morphological characterization of a novel Knufia sp. strain isolated from spacecraft assembly facility.</title>
        <authorList>
            <person name="Teixeira M."/>
            <person name="Chander A.M."/>
            <person name="Stajich J.E."/>
            <person name="Venkateswaran K."/>
        </authorList>
    </citation>
    <scope>NUCLEOTIDE SEQUENCE [LARGE SCALE GENOMIC DNA]</scope>
    <source>
        <strain evidence="2 3">FJI-L2-BK-P2</strain>
    </source>
</reference>
<dbReference type="PANTHER" id="PTHR48419:SF1">
    <property type="entry name" value="SULFOTRANSFERASE DOMAIN-CONTAINING PROTEIN"/>
    <property type="match status" value="1"/>
</dbReference>
<evidence type="ECO:0000256" key="1">
    <source>
        <dbReference type="SAM" id="MobiDB-lite"/>
    </source>
</evidence>
<proteinExistence type="predicted"/>
<feature type="compositionally biased region" description="Polar residues" evidence="1">
    <location>
        <begin position="121"/>
        <end position="139"/>
    </location>
</feature>
<dbReference type="Gene3D" id="3.40.50.300">
    <property type="entry name" value="P-loop containing nucleotide triphosphate hydrolases"/>
    <property type="match status" value="1"/>
</dbReference>
<evidence type="ECO:0000313" key="3">
    <source>
        <dbReference type="Proteomes" id="UP001316803"/>
    </source>
</evidence>
<accession>A0AAN8ECX6</accession>